<dbReference type="FunFam" id="2.40.420.20:FF:000001">
    <property type="entry name" value="Efflux RND transporter periplasmic adaptor subunit"/>
    <property type="match status" value="1"/>
</dbReference>
<sequence length="396" mass="41519">MKSNGKSWALWGAGMGVAAAVAGAAFYLELPRGAQATETASQAAPPAIPVTVAAVEQRDVTSWQEFSGRLEAIDRVEIRPRVAGAIQSVHFREGALVKQGDLLVTIDPAPYEAAVAQAQAQVGAAKAKLDLAKVEVGRGQKLFDNKTISQSDMDTRTSNYAEAEANLKAAQAALQTAQLNLDYTQVRAPIAGRVGKIAVTVGNLVAAGSSSPALTTLVSVDPIYASFSANEQTVTQALSELPTSNGVAPPVEQIPVQIGTASDNGTPIKGKLQLIDNEVDAASGTVSVRAVFDNPGGRLIPGQFVRVRMGQPKAENRIVIDDRAVGTDQDKKFVFVVDGENKVNYRQVQLGSLADGQRVIENGLKAGEKIVVNGLQRIRPGAVVAPQLAEKVATAQ</sequence>
<dbReference type="OrthoDB" id="9816569at2"/>
<feature type="domain" description="Multidrug resistance protein MdtA-like alpha-helical hairpin" evidence="4">
    <location>
        <begin position="115"/>
        <end position="184"/>
    </location>
</feature>
<reference evidence="8 9" key="1">
    <citation type="submission" date="2018-06" db="EMBL/GenBank/DDBJ databases">
        <title>Whole Genome Sequence of an efficient microsymbiont, Rhizobium tropici.</title>
        <authorList>
            <person name="Srinivasan R."/>
            <person name="Singh H.V."/>
            <person name="Srivastava R."/>
            <person name="Kumari B."/>
            <person name="Radhakrishna A."/>
        </authorList>
    </citation>
    <scope>NUCLEOTIDE SEQUENCE [LARGE SCALE GENOMIC DNA]</scope>
    <source>
        <strain evidence="8 9">IGFRI Rhizo-19</strain>
    </source>
</reference>
<dbReference type="GO" id="GO:0005886">
    <property type="term" value="C:plasma membrane"/>
    <property type="evidence" value="ECO:0007669"/>
    <property type="project" value="TreeGrafter"/>
</dbReference>
<dbReference type="Pfam" id="PF25876">
    <property type="entry name" value="HH_MFP_RND"/>
    <property type="match status" value="1"/>
</dbReference>
<comment type="similarity">
    <text evidence="2">Belongs to the membrane fusion protein (MFP) (TC 8.A.1) family.</text>
</comment>
<evidence type="ECO:0000259" key="6">
    <source>
        <dbReference type="Pfam" id="PF25944"/>
    </source>
</evidence>
<dbReference type="EMBL" id="QMKK01000020">
    <property type="protein sequence ID" value="RAX42924.1"/>
    <property type="molecule type" value="Genomic_DNA"/>
</dbReference>
<name>A0A329YKG0_RHITR</name>
<dbReference type="GO" id="GO:0022857">
    <property type="term" value="F:transmembrane transporter activity"/>
    <property type="evidence" value="ECO:0007669"/>
    <property type="project" value="InterPro"/>
</dbReference>
<evidence type="ECO:0000259" key="4">
    <source>
        <dbReference type="Pfam" id="PF25876"/>
    </source>
</evidence>
<dbReference type="InterPro" id="IPR058624">
    <property type="entry name" value="MdtA-like_HH"/>
</dbReference>
<dbReference type="SUPFAM" id="SSF111369">
    <property type="entry name" value="HlyD-like secretion proteins"/>
    <property type="match status" value="1"/>
</dbReference>
<dbReference type="Pfam" id="PF25944">
    <property type="entry name" value="Beta-barrel_RND"/>
    <property type="match status" value="1"/>
</dbReference>
<dbReference type="Pfam" id="PF25917">
    <property type="entry name" value="BSH_RND"/>
    <property type="match status" value="1"/>
</dbReference>
<evidence type="ECO:0000256" key="3">
    <source>
        <dbReference type="SAM" id="Coils"/>
    </source>
</evidence>
<dbReference type="NCBIfam" id="TIGR01730">
    <property type="entry name" value="RND_mfp"/>
    <property type="match status" value="1"/>
</dbReference>
<keyword evidence="3" id="KW-0175">Coiled coil</keyword>
<dbReference type="Gene3D" id="1.10.287.470">
    <property type="entry name" value="Helix hairpin bin"/>
    <property type="match status" value="1"/>
</dbReference>
<dbReference type="Gene3D" id="2.40.30.170">
    <property type="match status" value="1"/>
</dbReference>
<dbReference type="GO" id="GO:0030313">
    <property type="term" value="C:cell envelope"/>
    <property type="evidence" value="ECO:0007669"/>
    <property type="project" value="UniProtKB-SubCell"/>
</dbReference>
<gene>
    <name evidence="8" type="ORF">DQ393_03905</name>
</gene>
<dbReference type="PANTHER" id="PTHR30158">
    <property type="entry name" value="ACRA/E-RELATED COMPONENT OF DRUG EFFLUX TRANSPORTER"/>
    <property type="match status" value="1"/>
</dbReference>
<evidence type="ECO:0000256" key="2">
    <source>
        <dbReference type="ARBA" id="ARBA00009477"/>
    </source>
</evidence>
<accession>A0A329YKG0</accession>
<dbReference type="Pfam" id="PF25967">
    <property type="entry name" value="RND-MFP_C"/>
    <property type="match status" value="1"/>
</dbReference>
<evidence type="ECO:0000313" key="9">
    <source>
        <dbReference type="Proteomes" id="UP000251205"/>
    </source>
</evidence>
<comment type="caution">
    <text evidence="8">The sequence shown here is derived from an EMBL/GenBank/DDBJ whole genome shotgun (WGS) entry which is preliminary data.</text>
</comment>
<dbReference type="InterPro" id="IPR006143">
    <property type="entry name" value="RND_pump_MFP"/>
</dbReference>
<protein>
    <submittedName>
        <fullName evidence="8">Efflux transporter periplasmic adaptor subunit</fullName>
    </submittedName>
</protein>
<dbReference type="InterPro" id="IPR058626">
    <property type="entry name" value="MdtA-like_b-barrel"/>
</dbReference>
<feature type="domain" description="Multidrug resistance protein MdtA-like beta-barrel" evidence="6">
    <location>
        <begin position="222"/>
        <end position="309"/>
    </location>
</feature>
<feature type="coiled-coil region" evidence="3">
    <location>
        <begin position="115"/>
        <end position="180"/>
    </location>
</feature>
<dbReference type="GO" id="GO:0046677">
    <property type="term" value="P:response to antibiotic"/>
    <property type="evidence" value="ECO:0007669"/>
    <property type="project" value="TreeGrafter"/>
</dbReference>
<feature type="domain" description="Multidrug resistance protein MdtA-like C-terminal permuted SH3" evidence="7">
    <location>
        <begin position="316"/>
        <end position="377"/>
    </location>
</feature>
<evidence type="ECO:0000256" key="1">
    <source>
        <dbReference type="ARBA" id="ARBA00004196"/>
    </source>
</evidence>
<dbReference type="Gene3D" id="2.40.420.20">
    <property type="match status" value="1"/>
</dbReference>
<dbReference type="AlphaFoldDB" id="A0A329YKG0"/>
<dbReference type="RefSeq" id="WP_112340492.1">
    <property type="nucleotide sequence ID" value="NZ_QMKK01000020.1"/>
</dbReference>
<feature type="domain" description="Multidrug resistance protein MdtA-like barrel-sandwich hybrid" evidence="5">
    <location>
        <begin position="75"/>
        <end position="216"/>
    </location>
</feature>
<dbReference type="PANTHER" id="PTHR30158:SF10">
    <property type="entry name" value="CATION EFFLUX PUMP"/>
    <property type="match status" value="1"/>
</dbReference>
<dbReference type="InterPro" id="IPR058627">
    <property type="entry name" value="MdtA-like_C"/>
</dbReference>
<dbReference type="Gene3D" id="2.40.50.100">
    <property type="match status" value="1"/>
</dbReference>
<comment type="subcellular location">
    <subcellularLocation>
        <location evidence="1">Cell envelope</location>
    </subcellularLocation>
</comment>
<dbReference type="Proteomes" id="UP000251205">
    <property type="component" value="Unassembled WGS sequence"/>
</dbReference>
<evidence type="ECO:0000259" key="5">
    <source>
        <dbReference type="Pfam" id="PF25917"/>
    </source>
</evidence>
<evidence type="ECO:0000313" key="8">
    <source>
        <dbReference type="EMBL" id="RAX42924.1"/>
    </source>
</evidence>
<organism evidence="8 9">
    <name type="scientific">Rhizobium tropici</name>
    <dbReference type="NCBI Taxonomy" id="398"/>
    <lineage>
        <taxon>Bacteria</taxon>
        <taxon>Pseudomonadati</taxon>
        <taxon>Pseudomonadota</taxon>
        <taxon>Alphaproteobacteria</taxon>
        <taxon>Hyphomicrobiales</taxon>
        <taxon>Rhizobiaceae</taxon>
        <taxon>Rhizobium/Agrobacterium group</taxon>
        <taxon>Rhizobium</taxon>
    </lineage>
</organism>
<proteinExistence type="inferred from homology"/>
<evidence type="ECO:0000259" key="7">
    <source>
        <dbReference type="Pfam" id="PF25967"/>
    </source>
</evidence>
<dbReference type="InterPro" id="IPR058625">
    <property type="entry name" value="MdtA-like_BSH"/>
</dbReference>